<feature type="region of interest" description="Disordered" evidence="1">
    <location>
        <begin position="91"/>
        <end position="112"/>
    </location>
</feature>
<accession>A0A0A9G578</accession>
<sequence length="179" mass="20163">MTSLFIAVNLLFTAWSLNDFFLCLSRHFRFRNQTLICMGSILARMGHLRSSRCLHAELALGHSAYTCFSASTCSGMYRTYLPVSSPPLSYPRRRHCSRSSSPPPRNPCPATGHHQHQTGVLCLLLPLPLYLRKSSNTQAPSIPPRRNQNLIKSPLATRTPVAERLIYLMTEPTTISDFM</sequence>
<protein>
    <submittedName>
        <fullName evidence="3">Uncharacterized protein</fullName>
    </submittedName>
</protein>
<feature type="signal peptide" evidence="2">
    <location>
        <begin position="1"/>
        <end position="16"/>
    </location>
</feature>
<dbReference type="EMBL" id="GBRH01177641">
    <property type="protein sequence ID" value="JAE20255.1"/>
    <property type="molecule type" value="Transcribed_RNA"/>
</dbReference>
<name>A0A0A9G578_ARUDO</name>
<feature type="chain" id="PRO_5002046142" evidence="2">
    <location>
        <begin position="17"/>
        <end position="179"/>
    </location>
</feature>
<evidence type="ECO:0000256" key="1">
    <source>
        <dbReference type="SAM" id="MobiDB-lite"/>
    </source>
</evidence>
<reference evidence="3" key="2">
    <citation type="journal article" date="2015" name="Data Brief">
        <title>Shoot transcriptome of the giant reed, Arundo donax.</title>
        <authorList>
            <person name="Barrero R.A."/>
            <person name="Guerrero F.D."/>
            <person name="Moolhuijzen P."/>
            <person name="Goolsby J.A."/>
            <person name="Tidwell J."/>
            <person name="Bellgard S.E."/>
            <person name="Bellgard M.I."/>
        </authorList>
    </citation>
    <scope>NUCLEOTIDE SEQUENCE</scope>
    <source>
        <tissue evidence="3">Shoot tissue taken approximately 20 cm above the soil surface</tissue>
    </source>
</reference>
<proteinExistence type="predicted"/>
<reference evidence="3" key="1">
    <citation type="submission" date="2014-09" db="EMBL/GenBank/DDBJ databases">
        <authorList>
            <person name="Magalhaes I.L.F."/>
            <person name="Oliveira U."/>
            <person name="Santos F.R."/>
            <person name="Vidigal T.H.D.A."/>
            <person name="Brescovit A.D."/>
            <person name="Santos A.J."/>
        </authorList>
    </citation>
    <scope>NUCLEOTIDE SEQUENCE</scope>
    <source>
        <tissue evidence="3">Shoot tissue taken approximately 20 cm above the soil surface</tissue>
    </source>
</reference>
<feature type="region of interest" description="Disordered" evidence="1">
    <location>
        <begin position="136"/>
        <end position="155"/>
    </location>
</feature>
<feature type="compositionally biased region" description="Polar residues" evidence="1">
    <location>
        <begin position="136"/>
        <end position="151"/>
    </location>
</feature>
<organism evidence="3">
    <name type="scientific">Arundo donax</name>
    <name type="common">Giant reed</name>
    <name type="synonym">Donax arundinaceus</name>
    <dbReference type="NCBI Taxonomy" id="35708"/>
    <lineage>
        <taxon>Eukaryota</taxon>
        <taxon>Viridiplantae</taxon>
        <taxon>Streptophyta</taxon>
        <taxon>Embryophyta</taxon>
        <taxon>Tracheophyta</taxon>
        <taxon>Spermatophyta</taxon>
        <taxon>Magnoliopsida</taxon>
        <taxon>Liliopsida</taxon>
        <taxon>Poales</taxon>
        <taxon>Poaceae</taxon>
        <taxon>PACMAD clade</taxon>
        <taxon>Arundinoideae</taxon>
        <taxon>Arundineae</taxon>
        <taxon>Arundo</taxon>
    </lineage>
</organism>
<keyword evidence="2" id="KW-0732">Signal</keyword>
<evidence type="ECO:0000256" key="2">
    <source>
        <dbReference type="SAM" id="SignalP"/>
    </source>
</evidence>
<dbReference type="AlphaFoldDB" id="A0A0A9G578"/>
<evidence type="ECO:0000313" key="3">
    <source>
        <dbReference type="EMBL" id="JAE20255.1"/>
    </source>
</evidence>